<name>A0A2P2NVP6_RHIMU</name>
<evidence type="ECO:0000313" key="1">
    <source>
        <dbReference type="EMBL" id="MBX46576.1"/>
    </source>
</evidence>
<dbReference type="AlphaFoldDB" id="A0A2P2NVP6"/>
<accession>A0A2P2NVP6</accession>
<dbReference type="EMBL" id="GGEC01066092">
    <property type="protein sequence ID" value="MBX46576.1"/>
    <property type="molecule type" value="Transcribed_RNA"/>
</dbReference>
<proteinExistence type="predicted"/>
<sequence length="17" mass="1885">MRKWNSQALTSCSSASQ</sequence>
<organism evidence="1">
    <name type="scientific">Rhizophora mucronata</name>
    <name type="common">Asiatic mangrove</name>
    <dbReference type="NCBI Taxonomy" id="61149"/>
    <lineage>
        <taxon>Eukaryota</taxon>
        <taxon>Viridiplantae</taxon>
        <taxon>Streptophyta</taxon>
        <taxon>Embryophyta</taxon>
        <taxon>Tracheophyta</taxon>
        <taxon>Spermatophyta</taxon>
        <taxon>Magnoliopsida</taxon>
        <taxon>eudicotyledons</taxon>
        <taxon>Gunneridae</taxon>
        <taxon>Pentapetalae</taxon>
        <taxon>rosids</taxon>
        <taxon>fabids</taxon>
        <taxon>Malpighiales</taxon>
        <taxon>Rhizophoraceae</taxon>
        <taxon>Rhizophora</taxon>
    </lineage>
</organism>
<protein>
    <submittedName>
        <fullName evidence="1">Uncharacterized protein</fullName>
    </submittedName>
</protein>
<reference evidence="1" key="1">
    <citation type="submission" date="2018-02" db="EMBL/GenBank/DDBJ databases">
        <title>Rhizophora mucronata_Transcriptome.</title>
        <authorList>
            <person name="Meera S.P."/>
            <person name="Sreeshan A."/>
            <person name="Augustine A."/>
        </authorList>
    </citation>
    <scope>NUCLEOTIDE SEQUENCE</scope>
    <source>
        <tissue evidence="1">Leaf</tissue>
    </source>
</reference>